<comment type="caution">
    <text evidence="2">The sequence shown here is derived from an EMBL/GenBank/DDBJ whole genome shotgun (WGS) entry which is preliminary data.</text>
</comment>
<evidence type="ECO:0000313" key="2">
    <source>
        <dbReference type="EMBL" id="KAK8784646.1"/>
    </source>
</evidence>
<organism evidence="2 3">
    <name type="scientific">Amblyomma americanum</name>
    <name type="common">Lone star tick</name>
    <dbReference type="NCBI Taxonomy" id="6943"/>
    <lineage>
        <taxon>Eukaryota</taxon>
        <taxon>Metazoa</taxon>
        <taxon>Ecdysozoa</taxon>
        <taxon>Arthropoda</taxon>
        <taxon>Chelicerata</taxon>
        <taxon>Arachnida</taxon>
        <taxon>Acari</taxon>
        <taxon>Parasitiformes</taxon>
        <taxon>Ixodida</taxon>
        <taxon>Ixodoidea</taxon>
        <taxon>Ixodidae</taxon>
        <taxon>Amblyomminae</taxon>
        <taxon>Amblyomma</taxon>
    </lineage>
</organism>
<feature type="region of interest" description="Disordered" evidence="1">
    <location>
        <begin position="1"/>
        <end position="55"/>
    </location>
</feature>
<dbReference type="Proteomes" id="UP001321473">
    <property type="component" value="Unassembled WGS sequence"/>
</dbReference>
<proteinExistence type="predicted"/>
<gene>
    <name evidence="2" type="ORF">V5799_008989</name>
</gene>
<dbReference type="EMBL" id="JARKHS020004395">
    <property type="protein sequence ID" value="KAK8784646.1"/>
    <property type="molecule type" value="Genomic_DNA"/>
</dbReference>
<keyword evidence="3" id="KW-1185">Reference proteome</keyword>
<evidence type="ECO:0000256" key="1">
    <source>
        <dbReference type="SAM" id="MobiDB-lite"/>
    </source>
</evidence>
<accession>A0AAQ4FCC5</accession>
<name>A0AAQ4FCC5_AMBAM</name>
<protein>
    <submittedName>
        <fullName evidence="2">Uncharacterized protein</fullName>
    </submittedName>
</protein>
<feature type="compositionally biased region" description="Low complexity" evidence="1">
    <location>
        <begin position="7"/>
        <end position="27"/>
    </location>
</feature>
<sequence>MERRRSMSSGGQSRRGPGSEYCRSCGRCGTGSGEERRLSRVAAARRRTRSSESARRTTLDKCDRICALRDDNVRPAEVNATQALNLSRWKPPMLAYDRPPLLRCKVTFALLLEVGGSPPRHL</sequence>
<evidence type="ECO:0000313" key="3">
    <source>
        <dbReference type="Proteomes" id="UP001321473"/>
    </source>
</evidence>
<dbReference type="AlphaFoldDB" id="A0AAQ4FCC5"/>
<reference evidence="2 3" key="1">
    <citation type="journal article" date="2023" name="Arcadia Sci">
        <title>De novo assembly of a long-read Amblyomma americanum tick genome.</title>
        <authorList>
            <person name="Chou S."/>
            <person name="Poskanzer K.E."/>
            <person name="Rollins M."/>
            <person name="Thuy-Boun P.S."/>
        </authorList>
    </citation>
    <scope>NUCLEOTIDE SEQUENCE [LARGE SCALE GENOMIC DNA]</scope>
    <source>
        <strain evidence="2">F_SG_1</strain>
        <tissue evidence="2">Salivary glands</tissue>
    </source>
</reference>